<keyword evidence="2" id="KW-1185">Reference proteome</keyword>
<dbReference type="STRING" id="52670.A0A2I4AML6"/>
<evidence type="ECO:0000313" key="3">
    <source>
        <dbReference type="RefSeq" id="XP_013856733.1"/>
    </source>
</evidence>
<dbReference type="InParanoid" id="A0A2I4AML6"/>
<gene>
    <name evidence="3" type="primary">LOC106512727</name>
</gene>
<dbReference type="RefSeq" id="XP_013856733.1">
    <property type="nucleotide sequence ID" value="XM_014001279.1"/>
</dbReference>
<dbReference type="GeneID" id="106512727"/>
<name>A0A2I4AML6_AUSLI</name>
<feature type="non-terminal residue" evidence="3">
    <location>
        <position position="185"/>
    </location>
</feature>
<protein>
    <submittedName>
        <fullName evidence="3">Histone-lysine N-methyltransferase SETD1B</fullName>
    </submittedName>
</protein>
<feature type="compositionally biased region" description="Basic residues" evidence="1">
    <location>
        <begin position="1"/>
        <end position="15"/>
    </location>
</feature>
<feature type="compositionally biased region" description="Acidic residues" evidence="1">
    <location>
        <begin position="162"/>
        <end position="185"/>
    </location>
</feature>
<organism evidence="2 3">
    <name type="scientific">Austrofundulus limnaeus</name>
    <name type="common">Annual killifish</name>
    <dbReference type="NCBI Taxonomy" id="52670"/>
    <lineage>
        <taxon>Eukaryota</taxon>
        <taxon>Metazoa</taxon>
        <taxon>Chordata</taxon>
        <taxon>Craniata</taxon>
        <taxon>Vertebrata</taxon>
        <taxon>Euteleostomi</taxon>
        <taxon>Actinopterygii</taxon>
        <taxon>Neopterygii</taxon>
        <taxon>Teleostei</taxon>
        <taxon>Neoteleostei</taxon>
        <taxon>Acanthomorphata</taxon>
        <taxon>Ovalentaria</taxon>
        <taxon>Atherinomorphae</taxon>
        <taxon>Cyprinodontiformes</taxon>
        <taxon>Rivulidae</taxon>
        <taxon>Austrofundulus</taxon>
    </lineage>
</organism>
<feature type="compositionally biased region" description="Basic and acidic residues" evidence="1">
    <location>
        <begin position="73"/>
        <end position="91"/>
    </location>
</feature>
<reference evidence="3" key="1">
    <citation type="submission" date="2025-08" db="UniProtKB">
        <authorList>
            <consortium name="RefSeq"/>
        </authorList>
    </citation>
    <scope>IDENTIFICATION</scope>
</reference>
<accession>A0A2I4AML6</accession>
<proteinExistence type="predicted"/>
<feature type="region of interest" description="Disordered" evidence="1">
    <location>
        <begin position="1"/>
        <end position="185"/>
    </location>
</feature>
<feature type="compositionally biased region" description="Basic and acidic residues" evidence="1">
    <location>
        <begin position="108"/>
        <end position="118"/>
    </location>
</feature>
<dbReference type="AlphaFoldDB" id="A0A2I4AML6"/>
<sequence>MFNKKPRKNFRQRKKSSSDDEDKETNSGEENGNKKAPVAIKNKPLKAAQGRGISCYSKREATPPQPDSSDGEDWGKTLEVTEERREKENYGTRKTKTSVLSFSDDKEESTFELKRSSDKAVLFQVRKKEIPSAQTSRASSGVGDPSSSPPKHVTEASPHSPDDDDDDNNSNNADSDDDDASSQSA</sequence>
<dbReference type="KEGG" id="alim:106512727"/>
<evidence type="ECO:0000256" key="1">
    <source>
        <dbReference type="SAM" id="MobiDB-lite"/>
    </source>
</evidence>
<evidence type="ECO:0000313" key="2">
    <source>
        <dbReference type="Proteomes" id="UP000192220"/>
    </source>
</evidence>
<dbReference type="Proteomes" id="UP000192220">
    <property type="component" value="Unplaced"/>
</dbReference>